<protein>
    <submittedName>
        <fullName evidence="1">Uncharacterized protein</fullName>
    </submittedName>
</protein>
<evidence type="ECO:0000313" key="1">
    <source>
        <dbReference type="EMBL" id="CAH1969816.1"/>
    </source>
</evidence>
<comment type="caution">
    <text evidence="1">The sequence shown here is derived from an EMBL/GenBank/DDBJ whole genome shotgun (WGS) entry which is preliminary data.</text>
</comment>
<dbReference type="AlphaFoldDB" id="A0A9P0P3Q8"/>
<keyword evidence="2" id="KW-1185">Reference proteome</keyword>
<evidence type="ECO:0000313" key="2">
    <source>
        <dbReference type="Proteomes" id="UP001152888"/>
    </source>
</evidence>
<gene>
    <name evidence="1" type="ORF">ACAOBT_LOCUS8574</name>
</gene>
<accession>A0A9P0P3Q8</accession>
<dbReference type="OrthoDB" id="5874059at2759"/>
<name>A0A9P0P3Q8_ACAOB</name>
<reference evidence="1" key="1">
    <citation type="submission" date="2022-03" db="EMBL/GenBank/DDBJ databases">
        <authorList>
            <person name="Sayadi A."/>
        </authorList>
    </citation>
    <scope>NUCLEOTIDE SEQUENCE</scope>
</reference>
<dbReference type="EMBL" id="CAKOFQ010006766">
    <property type="protein sequence ID" value="CAH1969816.1"/>
    <property type="molecule type" value="Genomic_DNA"/>
</dbReference>
<sequence length="68" mass="8288">MINTKFQIGAQVKKEQGWFPGSKDYLQMGFDTSHNKVQKRYFIWLRRFSCFTWRHFQLISGYQFHHGV</sequence>
<organism evidence="1 2">
    <name type="scientific">Acanthoscelides obtectus</name>
    <name type="common">Bean weevil</name>
    <name type="synonym">Bruchus obtectus</name>
    <dbReference type="NCBI Taxonomy" id="200917"/>
    <lineage>
        <taxon>Eukaryota</taxon>
        <taxon>Metazoa</taxon>
        <taxon>Ecdysozoa</taxon>
        <taxon>Arthropoda</taxon>
        <taxon>Hexapoda</taxon>
        <taxon>Insecta</taxon>
        <taxon>Pterygota</taxon>
        <taxon>Neoptera</taxon>
        <taxon>Endopterygota</taxon>
        <taxon>Coleoptera</taxon>
        <taxon>Polyphaga</taxon>
        <taxon>Cucujiformia</taxon>
        <taxon>Chrysomeloidea</taxon>
        <taxon>Chrysomelidae</taxon>
        <taxon>Bruchinae</taxon>
        <taxon>Bruchini</taxon>
        <taxon>Acanthoscelides</taxon>
    </lineage>
</organism>
<dbReference type="Proteomes" id="UP001152888">
    <property type="component" value="Unassembled WGS sequence"/>
</dbReference>
<proteinExistence type="predicted"/>